<evidence type="ECO:0000259" key="7">
    <source>
        <dbReference type="PROSITE" id="PS50097"/>
    </source>
</evidence>
<feature type="region of interest" description="Disordered" evidence="5">
    <location>
        <begin position="1197"/>
        <end position="1220"/>
    </location>
</feature>
<feature type="region of interest" description="Disordered" evidence="5">
    <location>
        <begin position="104"/>
        <end position="188"/>
    </location>
</feature>
<dbReference type="STRING" id="1330021.A0A367LM83"/>
<feature type="region of interest" description="Disordered" evidence="5">
    <location>
        <begin position="1577"/>
        <end position="1605"/>
    </location>
</feature>
<dbReference type="Gene3D" id="1.20.58.340">
    <property type="entry name" value="Magnesium transport protein CorA, transmembrane region"/>
    <property type="match status" value="1"/>
</dbReference>
<evidence type="ECO:0000256" key="2">
    <source>
        <dbReference type="ARBA" id="ARBA00022692"/>
    </source>
</evidence>
<dbReference type="GO" id="GO:0050897">
    <property type="term" value="F:cobalt ion binding"/>
    <property type="evidence" value="ECO:0007669"/>
    <property type="project" value="TreeGrafter"/>
</dbReference>
<dbReference type="CDD" id="cd18186">
    <property type="entry name" value="BTB_POZ_ZBTB_KLHL-like"/>
    <property type="match status" value="1"/>
</dbReference>
<name>A0A367LM83_9HYPO</name>
<dbReference type="GO" id="GO:0005886">
    <property type="term" value="C:plasma membrane"/>
    <property type="evidence" value="ECO:0007669"/>
    <property type="project" value="UniProtKB-SubCell"/>
</dbReference>
<dbReference type="SUPFAM" id="SSF144083">
    <property type="entry name" value="Magnesium transport protein CorA, transmembrane region"/>
    <property type="match status" value="1"/>
</dbReference>
<dbReference type="InterPro" id="IPR045863">
    <property type="entry name" value="CorA_TM1_TM2"/>
</dbReference>
<keyword evidence="3 6" id="KW-1133">Transmembrane helix</keyword>
<feature type="region of interest" description="Disordered" evidence="5">
    <location>
        <begin position="60"/>
        <end position="83"/>
    </location>
</feature>
<feature type="compositionally biased region" description="Basic and acidic residues" evidence="5">
    <location>
        <begin position="545"/>
        <end position="563"/>
    </location>
</feature>
<keyword evidence="2 6" id="KW-0812">Transmembrane</keyword>
<protein>
    <recommendedName>
        <fullName evidence="7">BTB domain-containing protein</fullName>
    </recommendedName>
</protein>
<dbReference type="PANTHER" id="PTHR46494:SF1">
    <property type="entry name" value="CORA FAMILY METAL ION TRANSPORTER (EUROFUNG)"/>
    <property type="match status" value="1"/>
</dbReference>
<dbReference type="OrthoDB" id="5286874at2759"/>
<feature type="compositionally biased region" description="Polar residues" evidence="5">
    <location>
        <begin position="104"/>
        <end position="118"/>
    </location>
</feature>
<feature type="domain" description="BTB" evidence="7">
    <location>
        <begin position="254"/>
        <end position="320"/>
    </location>
</feature>
<evidence type="ECO:0000256" key="6">
    <source>
        <dbReference type="SAM" id="Phobius"/>
    </source>
</evidence>
<feature type="compositionally biased region" description="Basic and acidic residues" evidence="5">
    <location>
        <begin position="132"/>
        <end position="144"/>
    </location>
</feature>
<comment type="caution">
    <text evidence="8">The sequence shown here is derived from an EMBL/GenBank/DDBJ whole genome shotgun (WGS) entry which is preliminary data.</text>
</comment>
<dbReference type="InterPro" id="IPR002523">
    <property type="entry name" value="MgTranspt_CorA/ZnTranspt_ZntB"/>
</dbReference>
<dbReference type="PANTHER" id="PTHR46494">
    <property type="entry name" value="CORA FAMILY METAL ION TRANSPORTER (EUROFUNG)"/>
    <property type="match status" value="1"/>
</dbReference>
<dbReference type="GO" id="GO:0015087">
    <property type="term" value="F:cobalt ion transmembrane transporter activity"/>
    <property type="evidence" value="ECO:0007669"/>
    <property type="project" value="TreeGrafter"/>
</dbReference>
<dbReference type="Pfam" id="PF01544">
    <property type="entry name" value="CorA"/>
    <property type="match status" value="1"/>
</dbReference>
<feature type="region of interest" description="Disordered" evidence="5">
    <location>
        <begin position="213"/>
        <end position="238"/>
    </location>
</feature>
<feature type="transmembrane region" description="Helical" evidence="6">
    <location>
        <begin position="1511"/>
        <end position="1535"/>
    </location>
</feature>
<accession>A0A367LM83</accession>
<feature type="compositionally biased region" description="Basic and acidic residues" evidence="5">
    <location>
        <begin position="1205"/>
        <end position="1220"/>
    </location>
</feature>
<dbReference type="Proteomes" id="UP000253664">
    <property type="component" value="Unassembled WGS sequence"/>
</dbReference>
<evidence type="ECO:0000256" key="1">
    <source>
        <dbReference type="ARBA" id="ARBA00004651"/>
    </source>
</evidence>
<feature type="region of interest" description="Disordered" evidence="5">
    <location>
        <begin position="593"/>
        <end position="680"/>
    </location>
</feature>
<feature type="transmembrane region" description="Helical" evidence="6">
    <location>
        <begin position="1547"/>
        <end position="1568"/>
    </location>
</feature>
<evidence type="ECO:0000313" key="9">
    <source>
        <dbReference type="Proteomes" id="UP000253664"/>
    </source>
</evidence>
<dbReference type="PROSITE" id="PS50097">
    <property type="entry name" value="BTB"/>
    <property type="match status" value="1"/>
</dbReference>
<evidence type="ECO:0000313" key="8">
    <source>
        <dbReference type="EMBL" id="RCI15544.1"/>
    </source>
</evidence>
<gene>
    <name evidence="8" type="ORF">L249_3396</name>
</gene>
<feature type="compositionally biased region" description="Basic and acidic residues" evidence="5">
    <location>
        <begin position="1578"/>
        <end position="1596"/>
    </location>
</feature>
<dbReference type="InterPro" id="IPR000210">
    <property type="entry name" value="BTB/POZ_dom"/>
</dbReference>
<sequence>MIMLKDQSSLVIRPQFARRDGMAEGLDLVRSRRCPAVAPLAPFAELLVFFAHFNRTAAAERAPNGRPGTHPHSTRRTESGVRSLSALSKAMGNRAGLCMAPWESQQKANKPQASSSHPPLQPALPVMLRTPLDGRARKNPDGELPRVQPVKKAYPANLKEAAPPKTNPWRCVKVPSSQSEDLPKPSDQAAAAAAVTQNHSAAKSQVLKKDAPLLSSRKCHQRSVSHESPASVRDKSQTTASCAGESLWNLPFGADISLYAEDKVLHLHRSVVAPKSGWLRDKLLPPHSNGAPVGVFFPGPAKIIGHSLKFMYTDRLEPCEPKPDSPHDISYVVCCSLFYLAAADLQAPCIASHILAILLRASDDWQGRLEEGICGLVMSRQDGMAFTIHLQDALEAAYAYPQPEIVKPLRLALVGFLDVVLPFIFKNPNVVTLLSTPVWCDHSSAMAVDLVEHRRRRKTMGAMATSQELEALFETLSKGGYSSATWSSRRKAQGPLSPSAHHQSSWHPIASHRVVAVCATTVRFGLTARPQCSSPGDYTFRRRRSGFDAEPRRRRSGFTEESRRRRPVAVLWSQTGKRIALYEDHGRLRVRAERRGTIDRRSEDTRGDETSPTRHQPSWSPRRRIRTRAGLFVGDGEAPAEDDAAESESEADDEESLRDVEPVGSRSSYSLLDDGIQRESRSPIGDEVDVLASFEFVSPGAKASCHLSELLDKAGQESDGIPTDDDGSLRPADATSVFSSAYTGEAELGGSHGAALTVLQHGPARTHTTALQLAVWDKFSSYAEISHRVRFSEDEKRATAKLRADVKRHAIKSRQNERGKTVGLMEPLYRQVPLGGAKEEKKAARWICLPYFSLQPFSGLLAASSPVSFPPQTLLQSQYSRTPRQRDMRQAVCQLGMAPKGDCFHIAQVWCLVLDNSLLVTCSSMSQLDLCGRSLKLVSQPPPREPGSNGCGRILVSGSFACEIARLGLYGSPHGFGAFTNWLTRECQSFVSRFSAFWPESVEFRWRDRVVEPGSWPKMLKLASLPRASVLLRLKVITPKADVHKTVPASQPAEATAEEAGEPRLKDLHVLTLRPRDSMTASVSHSEAEELRAQLAAAEEFLLSNTSFSQQRAYKSCISASRQDVLASLASQTFEAEADDAMRASHEERVELYGLSEMIFNLFLPPDFDGPTADKFWGSVSSFVVVSVEFPPFPRSPKHPNRGVVDVKSDSPQGDDGHARALRDSLRPACKNIQAFQRIMAHADDQTRAKMALPRQFVTAWLHVVAGVVSASGAQAGWRAQLDKAKALVEQGMRAIVQADTSRSLVDDSAVLPMEVVSLIAAELLQDRVGREDDVIDTYSQFLGSLNTDITTKPSDRSYQHRIELVRQEMAVVERTLSSQRQVIEDIRNGLPYQSSGDDDDVLWRRRDVVVTGTVTRRREAMTAPWPMVSGRTRMATERMGLVQLRPEELAAASKLSSTDELGFRDLLLAECGRVIEARELELQRLGEYAEELEQDVIFKMGSTKDRQENAIYAFTLVTIIFLPLSAISSIFGMNTNDIRNMAFDQWLYWAIALPVTVAVILAGLWWMGEFGGATTTSEERRRAGSRERVVRSRTERRARRTRTF</sequence>
<keyword evidence="9" id="KW-1185">Reference proteome</keyword>
<dbReference type="Gene3D" id="3.30.710.10">
    <property type="entry name" value="Potassium Channel Kv1.1, Chain A"/>
    <property type="match status" value="1"/>
</dbReference>
<keyword evidence="4 6" id="KW-0472">Membrane</keyword>
<dbReference type="GO" id="GO:0000287">
    <property type="term" value="F:magnesium ion binding"/>
    <property type="evidence" value="ECO:0007669"/>
    <property type="project" value="TreeGrafter"/>
</dbReference>
<organism evidence="8 9">
    <name type="scientific">Ophiocordyceps polyrhachis-furcata BCC 54312</name>
    <dbReference type="NCBI Taxonomy" id="1330021"/>
    <lineage>
        <taxon>Eukaryota</taxon>
        <taxon>Fungi</taxon>
        <taxon>Dikarya</taxon>
        <taxon>Ascomycota</taxon>
        <taxon>Pezizomycotina</taxon>
        <taxon>Sordariomycetes</taxon>
        <taxon>Hypocreomycetidae</taxon>
        <taxon>Hypocreales</taxon>
        <taxon>Ophiocordycipitaceae</taxon>
        <taxon>Ophiocordyceps</taxon>
    </lineage>
</organism>
<evidence type="ECO:0000256" key="5">
    <source>
        <dbReference type="SAM" id="MobiDB-lite"/>
    </source>
</evidence>
<dbReference type="InterPro" id="IPR011333">
    <property type="entry name" value="SKP1/BTB/POZ_sf"/>
</dbReference>
<feature type="compositionally biased region" description="Basic and acidic residues" evidence="5">
    <location>
        <begin position="593"/>
        <end position="612"/>
    </location>
</feature>
<feature type="region of interest" description="Disordered" evidence="5">
    <location>
        <begin position="535"/>
        <end position="565"/>
    </location>
</feature>
<proteinExistence type="predicted"/>
<comment type="subcellular location">
    <subcellularLocation>
        <location evidence="1">Cell membrane</location>
        <topology evidence="1">Multi-pass membrane protein</topology>
    </subcellularLocation>
</comment>
<dbReference type="GO" id="GO:0015095">
    <property type="term" value="F:magnesium ion transmembrane transporter activity"/>
    <property type="evidence" value="ECO:0007669"/>
    <property type="project" value="TreeGrafter"/>
</dbReference>
<dbReference type="EMBL" id="LKCN02000002">
    <property type="protein sequence ID" value="RCI15544.1"/>
    <property type="molecule type" value="Genomic_DNA"/>
</dbReference>
<evidence type="ECO:0000256" key="3">
    <source>
        <dbReference type="ARBA" id="ARBA00022989"/>
    </source>
</evidence>
<evidence type="ECO:0000256" key="4">
    <source>
        <dbReference type="ARBA" id="ARBA00023136"/>
    </source>
</evidence>
<feature type="compositionally biased region" description="Acidic residues" evidence="5">
    <location>
        <begin position="638"/>
        <end position="656"/>
    </location>
</feature>
<dbReference type="SUPFAM" id="SSF54695">
    <property type="entry name" value="POZ domain"/>
    <property type="match status" value="1"/>
</dbReference>
<reference evidence="8 9" key="1">
    <citation type="journal article" date="2015" name="BMC Genomics">
        <title>Insights from the genome of Ophiocordyceps polyrhachis-furcata to pathogenicity and host specificity in insect fungi.</title>
        <authorList>
            <person name="Wichadakul D."/>
            <person name="Kobmoo N."/>
            <person name="Ingsriswang S."/>
            <person name="Tangphatsornruang S."/>
            <person name="Chantasingh D."/>
            <person name="Luangsa-ard J.J."/>
            <person name="Eurwilaichitr L."/>
        </authorList>
    </citation>
    <scope>NUCLEOTIDE SEQUENCE [LARGE SCALE GENOMIC DNA]</scope>
    <source>
        <strain evidence="8 9">BCC 54312</strain>
    </source>
</reference>